<evidence type="ECO:0000313" key="3">
    <source>
        <dbReference type="Proteomes" id="UP000252519"/>
    </source>
</evidence>
<comment type="caution">
    <text evidence="2">The sequence shown here is derived from an EMBL/GenBank/DDBJ whole genome shotgun (WGS) entry which is preliminary data.</text>
</comment>
<feature type="region of interest" description="Disordered" evidence="1">
    <location>
        <begin position="1"/>
        <end position="52"/>
    </location>
</feature>
<dbReference type="Proteomes" id="UP000252519">
    <property type="component" value="Unassembled WGS sequence"/>
</dbReference>
<sequence>MEVEAEAEPQQHHRKMGPKEAKQGAQGGVVNDSWLEDEPKSNRPASMFDRRSKIPLHVQLMMASGPVNGREVAYYPWDDSKGMDARRSKKESQKEKAKNKTNERRSAKEAGIVQL</sequence>
<feature type="compositionally biased region" description="Basic and acidic residues" evidence="1">
    <location>
        <begin position="78"/>
        <end position="108"/>
    </location>
</feature>
<evidence type="ECO:0000313" key="2">
    <source>
        <dbReference type="EMBL" id="RCN31335.1"/>
    </source>
</evidence>
<dbReference type="OrthoDB" id="5874002at2759"/>
<dbReference type="AlphaFoldDB" id="A0A368FKJ3"/>
<evidence type="ECO:0000256" key="1">
    <source>
        <dbReference type="SAM" id="MobiDB-lite"/>
    </source>
</evidence>
<feature type="region of interest" description="Disordered" evidence="1">
    <location>
        <begin position="69"/>
        <end position="115"/>
    </location>
</feature>
<organism evidence="2 3">
    <name type="scientific">Ancylostoma caninum</name>
    <name type="common">Dog hookworm</name>
    <dbReference type="NCBI Taxonomy" id="29170"/>
    <lineage>
        <taxon>Eukaryota</taxon>
        <taxon>Metazoa</taxon>
        <taxon>Ecdysozoa</taxon>
        <taxon>Nematoda</taxon>
        <taxon>Chromadorea</taxon>
        <taxon>Rhabditida</taxon>
        <taxon>Rhabditina</taxon>
        <taxon>Rhabditomorpha</taxon>
        <taxon>Strongyloidea</taxon>
        <taxon>Ancylostomatidae</taxon>
        <taxon>Ancylostomatinae</taxon>
        <taxon>Ancylostoma</taxon>
    </lineage>
</organism>
<name>A0A368FKJ3_ANCCA</name>
<reference evidence="2 3" key="1">
    <citation type="submission" date="2014-10" db="EMBL/GenBank/DDBJ databases">
        <title>Draft genome of the hookworm Ancylostoma caninum.</title>
        <authorList>
            <person name="Mitreva M."/>
        </authorList>
    </citation>
    <scope>NUCLEOTIDE SEQUENCE [LARGE SCALE GENOMIC DNA]</scope>
    <source>
        <strain evidence="2 3">Baltimore</strain>
    </source>
</reference>
<gene>
    <name evidence="2" type="ORF">ANCCAN_22885</name>
</gene>
<protein>
    <submittedName>
        <fullName evidence="2">Uncharacterized protein</fullName>
    </submittedName>
</protein>
<keyword evidence="3" id="KW-1185">Reference proteome</keyword>
<proteinExistence type="predicted"/>
<dbReference type="EMBL" id="JOJR01001327">
    <property type="protein sequence ID" value="RCN31335.1"/>
    <property type="molecule type" value="Genomic_DNA"/>
</dbReference>
<accession>A0A368FKJ3</accession>